<dbReference type="InterPro" id="IPR032675">
    <property type="entry name" value="LRR_dom_sf"/>
</dbReference>
<dbReference type="PANTHER" id="PTHR34223">
    <property type="entry name" value="OS11G0201299 PROTEIN"/>
    <property type="match status" value="1"/>
</dbReference>
<proteinExistence type="predicted"/>
<reference evidence="1" key="2">
    <citation type="submission" date="2013-04" db="UniProtKB">
        <authorList>
            <consortium name="EnsemblPlants"/>
        </authorList>
    </citation>
    <scope>IDENTIFICATION</scope>
</reference>
<evidence type="ECO:0000313" key="1">
    <source>
        <dbReference type="EnsemblPlants" id="OB04G20800.1"/>
    </source>
</evidence>
<dbReference type="InterPro" id="IPR053197">
    <property type="entry name" value="F-box_SCFL_complex_component"/>
</dbReference>
<dbReference type="AlphaFoldDB" id="J3LY55"/>
<reference evidence="1" key="1">
    <citation type="journal article" date="2013" name="Nat. Commun.">
        <title>Whole-genome sequencing of Oryza brachyantha reveals mechanisms underlying Oryza genome evolution.</title>
        <authorList>
            <person name="Chen J."/>
            <person name="Huang Q."/>
            <person name="Gao D."/>
            <person name="Wang J."/>
            <person name="Lang Y."/>
            <person name="Liu T."/>
            <person name="Li B."/>
            <person name="Bai Z."/>
            <person name="Luis Goicoechea J."/>
            <person name="Liang C."/>
            <person name="Chen C."/>
            <person name="Zhang W."/>
            <person name="Sun S."/>
            <person name="Liao Y."/>
            <person name="Zhang X."/>
            <person name="Yang L."/>
            <person name="Song C."/>
            <person name="Wang M."/>
            <person name="Shi J."/>
            <person name="Liu G."/>
            <person name="Liu J."/>
            <person name="Zhou H."/>
            <person name="Zhou W."/>
            <person name="Yu Q."/>
            <person name="An N."/>
            <person name="Chen Y."/>
            <person name="Cai Q."/>
            <person name="Wang B."/>
            <person name="Liu B."/>
            <person name="Min J."/>
            <person name="Huang Y."/>
            <person name="Wu H."/>
            <person name="Li Z."/>
            <person name="Zhang Y."/>
            <person name="Yin Y."/>
            <person name="Song W."/>
            <person name="Jiang J."/>
            <person name="Jackson S.A."/>
            <person name="Wing R.A."/>
            <person name="Wang J."/>
            <person name="Chen M."/>
        </authorList>
    </citation>
    <scope>NUCLEOTIDE SEQUENCE [LARGE SCALE GENOMIC DNA]</scope>
    <source>
        <strain evidence="1">cv. IRGC 101232</strain>
    </source>
</reference>
<name>J3LY55_ORYBR</name>
<keyword evidence="2" id="KW-1185">Reference proteome</keyword>
<sequence>MLSRRWRDLWCSTPYINIDQPEFGIRINVREPIQEEVWAKFEDFTTNMLLFHCNTVSLDKFRLCAQSQHRRAVERWIRLGIRCCPRVLEILVRGVDRFPLQLPHLGSSSCRLERLYLSSVALDSRFAEGLCSRFSVLETLELVTCITSFENIASSTLKKLVLDSYEHQTEQPLVISTPCLESLELTIHDRCYQDEPSDYFPVEKQRRLLASLFNAITLDLNGFNTMAFLKKNLDEFPIYPITRTLSIGHCFLDDYDLNDKVEALGTFLQNAPCLEKVIIEYSMFIVDPDEEWDMKSITLRRDIKTFHCPKLKLIEIWYESGVDLRVTKLVWCLGRILPDASIKVSMYR</sequence>
<dbReference type="EnsemblPlants" id="OB04G20800.1">
    <property type="protein sequence ID" value="OB04G20800.1"/>
    <property type="gene ID" value="OB04G20800"/>
</dbReference>
<dbReference type="PANTHER" id="PTHR34223:SF70">
    <property type="entry name" value="F-BOX DOMAIN-CONTAINING PROTEIN"/>
    <property type="match status" value="1"/>
</dbReference>
<organism evidence="1">
    <name type="scientific">Oryza brachyantha</name>
    <name type="common">malo sina</name>
    <dbReference type="NCBI Taxonomy" id="4533"/>
    <lineage>
        <taxon>Eukaryota</taxon>
        <taxon>Viridiplantae</taxon>
        <taxon>Streptophyta</taxon>
        <taxon>Embryophyta</taxon>
        <taxon>Tracheophyta</taxon>
        <taxon>Spermatophyta</taxon>
        <taxon>Magnoliopsida</taxon>
        <taxon>Liliopsida</taxon>
        <taxon>Poales</taxon>
        <taxon>Poaceae</taxon>
        <taxon>BOP clade</taxon>
        <taxon>Oryzoideae</taxon>
        <taxon>Oryzeae</taxon>
        <taxon>Oryzinae</taxon>
        <taxon>Oryza</taxon>
    </lineage>
</organism>
<accession>J3LY55</accession>
<dbReference type="OMA" id="MNATRAS"/>
<dbReference type="Proteomes" id="UP000006038">
    <property type="component" value="Chromosome 4"/>
</dbReference>
<evidence type="ECO:0008006" key="3">
    <source>
        <dbReference type="Google" id="ProtNLM"/>
    </source>
</evidence>
<dbReference type="Gramene" id="OB04G20800.1">
    <property type="protein sequence ID" value="OB04G20800.1"/>
    <property type="gene ID" value="OB04G20800"/>
</dbReference>
<protein>
    <recommendedName>
        <fullName evidence="3">FBD domain-containing protein</fullName>
    </recommendedName>
</protein>
<dbReference type="SUPFAM" id="SSF52047">
    <property type="entry name" value="RNI-like"/>
    <property type="match status" value="1"/>
</dbReference>
<dbReference type="HOGENOM" id="CLU_003068_6_2_1"/>
<dbReference type="Gene3D" id="3.80.10.10">
    <property type="entry name" value="Ribonuclease Inhibitor"/>
    <property type="match status" value="1"/>
</dbReference>
<evidence type="ECO:0000313" key="2">
    <source>
        <dbReference type="Proteomes" id="UP000006038"/>
    </source>
</evidence>